<dbReference type="OrthoDB" id="4822551at2"/>
<dbReference type="PANTHER" id="PTHR36834:SF1">
    <property type="entry name" value="INTEGRAL MEMBRANE PROTEIN"/>
    <property type="match status" value="1"/>
</dbReference>
<dbReference type="InterPro" id="IPR053150">
    <property type="entry name" value="Teicoplanin_resist-assoc"/>
</dbReference>
<dbReference type="RefSeq" id="WP_149619850.1">
    <property type="nucleotide sequence ID" value="NZ_VOBL01000011.1"/>
</dbReference>
<evidence type="ECO:0000313" key="3">
    <source>
        <dbReference type="EMBL" id="KAA0976275.1"/>
    </source>
</evidence>
<name>A0A5B0EDI9_9MICC</name>
<feature type="transmembrane region" description="Helical" evidence="1">
    <location>
        <begin position="73"/>
        <end position="92"/>
    </location>
</feature>
<evidence type="ECO:0000256" key="1">
    <source>
        <dbReference type="SAM" id="Phobius"/>
    </source>
</evidence>
<feature type="transmembrane region" description="Helical" evidence="1">
    <location>
        <begin position="151"/>
        <end position="175"/>
    </location>
</feature>
<accession>A0A5B0EDI9</accession>
<dbReference type="EMBL" id="VOBL01000011">
    <property type="protein sequence ID" value="KAA0976275.1"/>
    <property type="molecule type" value="Genomic_DNA"/>
</dbReference>
<keyword evidence="1" id="KW-0472">Membrane</keyword>
<feature type="transmembrane region" description="Helical" evidence="1">
    <location>
        <begin position="48"/>
        <end position="66"/>
    </location>
</feature>
<feature type="transmembrane region" description="Helical" evidence="1">
    <location>
        <begin position="195"/>
        <end position="215"/>
    </location>
</feature>
<protein>
    <submittedName>
        <fullName evidence="3">VanZ family protein</fullName>
    </submittedName>
</protein>
<evidence type="ECO:0000259" key="2">
    <source>
        <dbReference type="Pfam" id="PF04892"/>
    </source>
</evidence>
<dbReference type="Pfam" id="PF04892">
    <property type="entry name" value="VanZ"/>
    <property type="match status" value="1"/>
</dbReference>
<proteinExistence type="predicted"/>
<feature type="transmembrane region" description="Helical" evidence="1">
    <location>
        <begin position="112"/>
        <end position="130"/>
    </location>
</feature>
<gene>
    <name evidence="3" type="ORF">FQ154_11825</name>
</gene>
<organism evidence="3 4">
    <name type="scientific">Paeniglutamicibacter gangotriensis</name>
    <dbReference type="NCBI Taxonomy" id="254787"/>
    <lineage>
        <taxon>Bacteria</taxon>
        <taxon>Bacillati</taxon>
        <taxon>Actinomycetota</taxon>
        <taxon>Actinomycetes</taxon>
        <taxon>Micrococcales</taxon>
        <taxon>Micrococcaceae</taxon>
        <taxon>Paeniglutamicibacter</taxon>
    </lineage>
</organism>
<feature type="domain" description="VanZ-like" evidence="2">
    <location>
        <begin position="14"/>
        <end position="129"/>
    </location>
</feature>
<dbReference type="PANTHER" id="PTHR36834">
    <property type="entry name" value="MEMBRANE PROTEIN-RELATED"/>
    <property type="match status" value="1"/>
</dbReference>
<evidence type="ECO:0000313" key="4">
    <source>
        <dbReference type="Proteomes" id="UP000323856"/>
    </source>
</evidence>
<keyword evidence="1" id="KW-0812">Transmembrane</keyword>
<keyword evidence="1" id="KW-1133">Transmembrane helix</keyword>
<dbReference type="InterPro" id="IPR006976">
    <property type="entry name" value="VanZ-like"/>
</dbReference>
<dbReference type="AlphaFoldDB" id="A0A5B0EDI9"/>
<sequence length="274" mass="30023">MSLWTYTLMPLLQEGYRCVGMQLNPFASVNDARGFPHATVGQILRNPSVQQVAFNLMLFMPLGFLLRAMFRRGIVAATLTGATISLFIEVTQKTGVWGLFPCAYRLFDVDDLMVNTLGALIGSIVALVFVRPRTSRIDPAQPRPVTAGRRLLGMLCDMLFLALLGSLLAMSWGAWQMYILHVPFEELDQIIQTMFALWVPLAVQLIWILASGQTVGESATLLRGRPTRIPAVLARSLRFVAGIGGYGILTGLDFPFSGAAAHRPGDREPGDGVE</sequence>
<comment type="caution">
    <text evidence="3">The sequence shown here is derived from an EMBL/GenBank/DDBJ whole genome shotgun (WGS) entry which is preliminary data.</text>
</comment>
<dbReference type="Proteomes" id="UP000323856">
    <property type="component" value="Unassembled WGS sequence"/>
</dbReference>
<reference evidence="3 4" key="1">
    <citation type="submission" date="2019-07" db="EMBL/GenBank/DDBJ databases">
        <title>Analysis of the biochemical properties, biological activity and biotechnological potential of siderophores and biosurfactants produced by Antarctic psychrotolerant bacteria.</title>
        <authorList>
            <person name="Styczynski M."/>
            <person name="Krucon T."/>
            <person name="Decewicz P."/>
            <person name="Dziewit L."/>
        </authorList>
    </citation>
    <scope>NUCLEOTIDE SEQUENCE [LARGE SCALE GENOMIC DNA]</scope>
    <source>
        <strain evidence="3 4">ANT_H27</strain>
    </source>
</reference>